<proteinExistence type="predicted"/>
<protein>
    <submittedName>
        <fullName evidence="1">Uncharacterized protein</fullName>
    </submittedName>
</protein>
<accession>A0ABQ7Q5W7</accession>
<sequence length="88" mass="10192">MYFDQSDGYYSNYFKEGPKCYEYCLKSDVDSLCKSKTLPRSMGSTVDIKGPKVHPRNVCFYGVEDDISPFRKRPHNTFVVTADVEPHR</sequence>
<dbReference type="EMBL" id="JAHIBW010000020">
    <property type="protein sequence ID" value="KAG7300637.1"/>
    <property type="molecule type" value="Genomic_DNA"/>
</dbReference>
<organism evidence="1 2">
    <name type="scientific">Plutella xylostella</name>
    <name type="common">Diamondback moth</name>
    <name type="synonym">Plutella maculipennis</name>
    <dbReference type="NCBI Taxonomy" id="51655"/>
    <lineage>
        <taxon>Eukaryota</taxon>
        <taxon>Metazoa</taxon>
        <taxon>Ecdysozoa</taxon>
        <taxon>Arthropoda</taxon>
        <taxon>Hexapoda</taxon>
        <taxon>Insecta</taxon>
        <taxon>Pterygota</taxon>
        <taxon>Neoptera</taxon>
        <taxon>Endopterygota</taxon>
        <taxon>Lepidoptera</taxon>
        <taxon>Glossata</taxon>
        <taxon>Ditrysia</taxon>
        <taxon>Yponomeutoidea</taxon>
        <taxon>Plutellidae</taxon>
        <taxon>Plutella</taxon>
    </lineage>
</organism>
<keyword evidence="2" id="KW-1185">Reference proteome</keyword>
<gene>
    <name evidence="1" type="ORF">JYU34_014936</name>
</gene>
<evidence type="ECO:0000313" key="1">
    <source>
        <dbReference type="EMBL" id="KAG7300637.1"/>
    </source>
</evidence>
<dbReference type="Proteomes" id="UP000823941">
    <property type="component" value="Chromosome 20"/>
</dbReference>
<reference evidence="1 2" key="1">
    <citation type="submission" date="2021-06" db="EMBL/GenBank/DDBJ databases">
        <title>A haploid diamondback moth (Plutella xylostella L.) genome assembly resolves 31 chromosomes and identifies a diamide resistance mutation.</title>
        <authorList>
            <person name="Ward C.M."/>
            <person name="Perry K.D."/>
            <person name="Baker G."/>
            <person name="Powis K."/>
            <person name="Heckel D.G."/>
            <person name="Baxter S.W."/>
        </authorList>
    </citation>
    <scope>NUCLEOTIDE SEQUENCE [LARGE SCALE GENOMIC DNA]</scope>
    <source>
        <strain evidence="1 2">LV</strain>
        <tissue evidence="1">Single pupa</tissue>
    </source>
</reference>
<name>A0ABQ7Q5W7_PLUXY</name>
<comment type="caution">
    <text evidence="1">The sequence shown here is derived from an EMBL/GenBank/DDBJ whole genome shotgun (WGS) entry which is preliminary data.</text>
</comment>
<evidence type="ECO:0000313" key="2">
    <source>
        <dbReference type="Proteomes" id="UP000823941"/>
    </source>
</evidence>